<dbReference type="FunFam" id="3.40.50.670:FF:000001">
    <property type="entry name" value="DNA topoisomerase 2"/>
    <property type="match status" value="2"/>
</dbReference>
<evidence type="ECO:0000256" key="6">
    <source>
        <dbReference type="ARBA" id="ARBA00022741"/>
    </source>
</evidence>
<dbReference type="Gene3D" id="3.30.230.10">
    <property type="match status" value="1"/>
</dbReference>
<dbReference type="PANTHER" id="PTHR10169">
    <property type="entry name" value="DNA TOPOISOMERASE/GYRASE"/>
    <property type="match status" value="1"/>
</dbReference>
<dbReference type="SMART" id="SM00433">
    <property type="entry name" value="TOP2c"/>
    <property type="match status" value="1"/>
</dbReference>
<evidence type="ECO:0000256" key="3">
    <source>
        <dbReference type="ARBA" id="ARBA00001946"/>
    </source>
</evidence>
<protein>
    <recommendedName>
        <fullName evidence="13">DNA topoisomerase 2</fullName>
        <ecNumber evidence="13">5.6.2.2</ecNumber>
    </recommendedName>
</protein>
<dbReference type="Pfam" id="PF00521">
    <property type="entry name" value="DNA_topoisoIV"/>
    <property type="match status" value="2"/>
</dbReference>
<dbReference type="EMBL" id="AY504964">
    <property type="protein sequence ID" value="AAR91744.1"/>
    <property type="molecule type" value="Genomic_DNA"/>
</dbReference>
<feature type="compositionally biased region" description="Basic and acidic residues" evidence="14">
    <location>
        <begin position="1347"/>
        <end position="1364"/>
    </location>
</feature>
<feature type="region of interest" description="Disordered" evidence="14">
    <location>
        <begin position="1226"/>
        <end position="1458"/>
    </location>
</feature>
<dbReference type="FunFam" id="3.30.565.10:FF:000097">
    <property type="entry name" value="DNA topoisomerase 2"/>
    <property type="match status" value="1"/>
</dbReference>
<evidence type="ECO:0000313" key="17">
    <source>
        <dbReference type="EMBL" id="AAR91744.1"/>
    </source>
</evidence>
<evidence type="ECO:0000256" key="7">
    <source>
        <dbReference type="ARBA" id="ARBA00022840"/>
    </source>
</evidence>
<dbReference type="InterPro" id="IPR013506">
    <property type="entry name" value="Topo_IIA_bsu_dom2"/>
</dbReference>
<evidence type="ECO:0000256" key="1">
    <source>
        <dbReference type="ARBA" id="ARBA00000185"/>
    </source>
</evidence>
<evidence type="ECO:0000256" key="5">
    <source>
        <dbReference type="ARBA" id="ARBA00022723"/>
    </source>
</evidence>
<dbReference type="InterPro" id="IPR001154">
    <property type="entry name" value="TopoII_euk"/>
</dbReference>
<dbReference type="InterPro" id="IPR006171">
    <property type="entry name" value="TOPRIM_dom"/>
</dbReference>
<keyword evidence="9 12" id="KW-0799">Topoisomerase</keyword>
<dbReference type="SMR" id="Q6RCM1"/>
<feature type="compositionally biased region" description="Basic residues" evidence="14">
    <location>
        <begin position="1365"/>
        <end position="1374"/>
    </location>
</feature>
<evidence type="ECO:0000256" key="2">
    <source>
        <dbReference type="ARBA" id="ARBA00001913"/>
    </source>
</evidence>
<keyword evidence="11 12" id="KW-0413">Isomerase</keyword>
<dbReference type="GO" id="GO:0003677">
    <property type="term" value="F:DNA binding"/>
    <property type="evidence" value="ECO:0007669"/>
    <property type="project" value="UniProtKB-UniRule"/>
</dbReference>
<feature type="compositionally biased region" description="Acidic residues" evidence="14">
    <location>
        <begin position="1432"/>
        <end position="1458"/>
    </location>
</feature>
<proteinExistence type="inferred from homology"/>
<dbReference type="PROSITE" id="PS52040">
    <property type="entry name" value="TOPO_IIA"/>
    <property type="match status" value="1"/>
</dbReference>
<evidence type="ECO:0000256" key="11">
    <source>
        <dbReference type="ARBA" id="ARBA00023235"/>
    </source>
</evidence>
<dbReference type="InterPro" id="IPR002205">
    <property type="entry name" value="Topo_IIA_dom_A"/>
</dbReference>
<keyword evidence="5" id="KW-0479">Metal-binding</keyword>
<dbReference type="PROSITE" id="PS00177">
    <property type="entry name" value="TOPOISOMERASE_II"/>
    <property type="match status" value="1"/>
</dbReference>
<dbReference type="Gene3D" id="3.30.1360.40">
    <property type="match status" value="1"/>
</dbReference>
<evidence type="ECO:0000256" key="9">
    <source>
        <dbReference type="ARBA" id="ARBA00023029"/>
    </source>
</evidence>
<evidence type="ECO:0000256" key="12">
    <source>
        <dbReference type="PROSITE-ProRule" id="PRU01384"/>
    </source>
</evidence>
<evidence type="ECO:0000256" key="10">
    <source>
        <dbReference type="ARBA" id="ARBA00023125"/>
    </source>
</evidence>
<dbReference type="Gene3D" id="3.30.565.10">
    <property type="entry name" value="Histidine kinase-like ATPase, C-terminal domain"/>
    <property type="match status" value="1"/>
</dbReference>
<feature type="compositionally biased region" description="Basic and acidic residues" evidence="14">
    <location>
        <begin position="1240"/>
        <end position="1258"/>
    </location>
</feature>
<comment type="subunit">
    <text evidence="13">Homodimer.</text>
</comment>
<dbReference type="VEuPathDB" id="TrichDB:TVAG_038880"/>
<keyword evidence="6 13" id="KW-0547">Nucleotide-binding</keyword>
<organism evidence="17">
    <name type="scientific">Trichomonas vaginalis</name>
    <dbReference type="NCBI Taxonomy" id="5722"/>
    <lineage>
        <taxon>Eukaryota</taxon>
        <taxon>Metamonada</taxon>
        <taxon>Parabasalia</taxon>
        <taxon>Trichomonadida</taxon>
        <taxon>Trichomonadidae</taxon>
        <taxon>Trichomonas</taxon>
    </lineage>
</organism>
<dbReference type="InterPro" id="IPR050634">
    <property type="entry name" value="DNA_Topoisomerase_II"/>
</dbReference>
<dbReference type="InterPro" id="IPR014721">
    <property type="entry name" value="Ribsml_uS5_D2-typ_fold_subgr"/>
</dbReference>
<dbReference type="PROSITE" id="PS50880">
    <property type="entry name" value="TOPRIM"/>
    <property type="match status" value="1"/>
</dbReference>
<comment type="cofactor">
    <cofactor evidence="2">
        <name>Ca(2+)</name>
        <dbReference type="ChEBI" id="CHEBI:29108"/>
    </cofactor>
</comment>
<dbReference type="GO" id="GO:0046872">
    <property type="term" value="F:metal ion binding"/>
    <property type="evidence" value="ECO:0007669"/>
    <property type="project" value="UniProtKB-KW"/>
</dbReference>
<comment type="cofactor">
    <cofactor evidence="3">
        <name>Mg(2+)</name>
        <dbReference type="ChEBI" id="CHEBI:18420"/>
    </cofactor>
</comment>
<dbReference type="SUPFAM" id="SSF54211">
    <property type="entry name" value="Ribosomal protein S5 domain 2-like"/>
    <property type="match status" value="1"/>
</dbReference>
<dbReference type="InterPro" id="IPR001241">
    <property type="entry name" value="Topo_IIA"/>
</dbReference>
<feature type="compositionally biased region" description="Acidic residues" evidence="14">
    <location>
        <begin position="1379"/>
        <end position="1399"/>
    </location>
</feature>
<evidence type="ECO:0000259" key="15">
    <source>
        <dbReference type="PROSITE" id="PS50880"/>
    </source>
</evidence>
<dbReference type="InterPro" id="IPR013758">
    <property type="entry name" value="Topo_IIA_A/C_ab"/>
</dbReference>
<dbReference type="InterPro" id="IPR034157">
    <property type="entry name" value="TOPRIM_TopoII"/>
</dbReference>
<dbReference type="Gene3D" id="3.40.50.670">
    <property type="match status" value="1"/>
</dbReference>
<evidence type="ECO:0000256" key="13">
    <source>
        <dbReference type="RuleBase" id="RU362094"/>
    </source>
</evidence>
<dbReference type="InterPro" id="IPR031660">
    <property type="entry name" value="TOPRIM_C"/>
</dbReference>
<dbReference type="EC" id="5.6.2.2" evidence="13"/>
<dbReference type="Gene3D" id="1.10.268.10">
    <property type="entry name" value="Topoisomerase, domain 3"/>
    <property type="match status" value="1"/>
</dbReference>
<dbReference type="CDD" id="cd03481">
    <property type="entry name" value="TopoIIA_Trans_ScTopoIIA"/>
    <property type="match status" value="1"/>
</dbReference>
<dbReference type="PRINTS" id="PR01158">
    <property type="entry name" value="TOPISMRASEII"/>
</dbReference>
<dbReference type="InterPro" id="IPR036890">
    <property type="entry name" value="HATPase_C_sf"/>
</dbReference>
<dbReference type="InterPro" id="IPR013759">
    <property type="entry name" value="Topo_IIA_B_C"/>
</dbReference>
<keyword evidence="7 13" id="KW-0067">ATP-binding</keyword>
<evidence type="ECO:0000256" key="4">
    <source>
        <dbReference type="ARBA" id="ARBA00011080"/>
    </source>
</evidence>
<comment type="similarity">
    <text evidence="4 13">Belongs to the type II topoisomerase family.</text>
</comment>
<dbReference type="GO" id="GO:0000712">
    <property type="term" value="P:resolution of meiotic recombination intermediates"/>
    <property type="evidence" value="ECO:0007669"/>
    <property type="project" value="TreeGrafter"/>
</dbReference>
<evidence type="ECO:0000256" key="14">
    <source>
        <dbReference type="SAM" id="MobiDB-lite"/>
    </source>
</evidence>
<evidence type="ECO:0000259" key="16">
    <source>
        <dbReference type="PROSITE" id="PS52040"/>
    </source>
</evidence>
<feature type="compositionally biased region" description="Basic and acidic residues" evidence="14">
    <location>
        <begin position="1410"/>
        <end position="1431"/>
    </location>
</feature>
<feature type="active site" description="O-(5'-phospho-DNA)-tyrosine intermediate" evidence="12">
    <location>
        <position position="782"/>
    </location>
</feature>
<sequence length="1458" mass="167050">MSRSDSQEKLSESDEQYVKLTHREHVLTRPDSYIGSIEPRECKMWVCNEDGKFEFREISYVPGLYKIFDEILVNAADNKQRDPPLTTIKGEVDPAQNRISVWNDGKGISTQKQFSPNDNCEYYIPEFIFSQLLTSSNYNDKQEKVTGGRNGYGAKLANIFSKKFHINIYNADEGINYQQTITDNMTNIQPPKLKNGKGKGSYTEISFWPDLERFNLQTITKDHVDLIRRRVYDLADILPKVKIFWNGNQVPIKKWEDYCKVYLKEDVKPLVCEVKNEKGYTWKIGVAPSKSREFQQISFVNCVATSNGGTHVDVVVNQITKYITDYLKNRRSGKVETKPSVVKNFLYVFVDSLVINPSFDSQTKERLTLDQKKLKDDCKLPDNFLDKILKTDIVALVTEYANFKEQRKVANMKGTKKGRLIINKLEDANMAGKAESLKCTLILTEGDSAKATAVTGLATIGRDYYGVFPLRGKLLNTRDISAKKLSENDEIQNIIKIMGLDPMEKYENDDSMKRLRYGSIMIMADQDVDGSHIKGLIINFVHSMWPNLLKKRNFITEFITPIVKVTKGNNKKGAISFFTIPEFSQWKAANNNGKGYKMKYYKGLATSTAEEAKEYFSNISKHKKVFIYTNENDEERINLAFAKKRADDRKNWLAQLDANETYLGTKDTHIKYSDFVDKELILFSSYANYRAIPSSIDGWKPGQRKILWVCLKNNIKNDLKVAQLSGKVSEQAAYHHGEASLNETIIGMCQDFVGSNNINVFQPIGMLGTRLAGGEDSGSPRYVYTALEKITRTIFMKEDDDLLTYNTDEGLPIEPVTYIPIIPMVLVNGAKGIGVGWSSEVPQYCPQDIIDNLRRKMNDEPMVEMTPWYSGFTGKIIPIQVIKDGVKQPIVKWESRGIVKKIDDTTIEITEFTNGIWTYDYKKFLEGLTVGESLNPHKKLADRKAAAAKAKRTKKKAAAGDDPVEQADVEEKVNLGGPKISEFREYHTNVSVHFIITVDDSQMREIESVGLREFFKLKSSITATNMTLFNAQNKIVQFNSPLDIINDYYPVRMKYYEERHRYLIDALQLQYKKLSNQARFIREVIAGIIKVNGVPRATILAALERGNYDLYDDKELTKRIKFADEVIQQHNEEEEEQNEFKSESNADHLALLEKGYDYLLAMKIWTLTKEKADKLDDEAKKKNQELEEMLKKKPIDFYKEDLDKFEVEWKAFEAKREKTRLENVADAEKVNRKSIAKNKKAADQKKAKQQKKDAKAKQEAAALQTANGEELKQEVENQMPTKEETVVQESDDDIIVINEDVKRPKKERKPKAETTTPTKEGEEKPKKERKPRVKKEKKEGEEETEEKEPAATKVKKETTETETKKKSKTTKKSNKSAFEDEDEDDDVDVDLEDSDEEPVETIASRLASRRKTEPKKQAILEEFFSGKKKDGEDGEEEEDEDDDQDEDDDGDDAWEDDE</sequence>
<dbReference type="SUPFAM" id="SSF55874">
    <property type="entry name" value="ATPase domain of HSP90 chaperone/DNA topoisomerase II/histidine kinase"/>
    <property type="match status" value="1"/>
</dbReference>
<dbReference type="Gene3D" id="3.30.1490.30">
    <property type="match status" value="1"/>
</dbReference>
<dbReference type="PRINTS" id="PR00418">
    <property type="entry name" value="TPI2FAMILY"/>
</dbReference>
<feature type="compositionally biased region" description="Basic and acidic residues" evidence="14">
    <location>
        <begin position="1269"/>
        <end position="1285"/>
    </location>
</feature>
<dbReference type="InterPro" id="IPR018522">
    <property type="entry name" value="TopoIIA_CS"/>
</dbReference>
<keyword evidence="8" id="KW-0460">Magnesium</keyword>
<dbReference type="SUPFAM" id="SSF56719">
    <property type="entry name" value="Type II DNA topoisomerase"/>
    <property type="match status" value="1"/>
</dbReference>
<dbReference type="GO" id="GO:0005634">
    <property type="term" value="C:nucleus"/>
    <property type="evidence" value="ECO:0007669"/>
    <property type="project" value="TreeGrafter"/>
</dbReference>
<dbReference type="FunFam" id="3.90.199.10:FF:000002">
    <property type="entry name" value="DNA topoisomerase 2"/>
    <property type="match status" value="1"/>
</dbReference>
<feature type="domain" description="Toprim" evidence="15">
    <location>
        <begin position="439"/>
        <end position="556"/>
    </location>
</feature>
<comment type="function">
    <text evidence="13">Control of topological states of DNA by transient breakage and subsequent rejoining of DNA strands. Topoisomerase II makes double-strand breaks.</text>
</comment>
<dbReference type="InterPro" id="IPR013760">
    <property type="entry name" value="Topo_IIA-like_dom_sf"/>
</dbReference>
<dbReference type="InterPro" id="IPR020568">
    <property type="entry name" value="Ribosomal_Su5_D2-typ_SF"/>
</dbReference>
<dbReference type="Pfam" id="PF00204">
    <property type="entry name" value="DNA_gyraseB"/>
    <property type="match status" value="1"/>
</dbReference>
<dbReference type="FunFam" id="3.30.1490.30:FF:000001">
    <property type="entry name" value="DNA topoisomerase 2"/>
    <property type="match status" value="1"/>
</dbReference>
<dbReference type="PANTHER" id="PTHR10169:SF38">
    <property type="entry name" value="DNA TOPOISOMERASE 2"/>
    <property type="match status" value="1"/>
</dbReference>
<dbReference type="CDD" id="cd03365">
    <property type="entry name" value="TOPRIM_TopoIIA"/>
    <property type="match status" value="1"/>
</dbReference>
<accession>Q6RCM1</accession>
<evidence type="ECO:0000256" key="8">
    <source>
        <dbReference type="ARBA" id="ARBA00022842"/>
    </source>
</evidence>
<dbReference type="InterPro" id="IPR013757">
    <property type="entry name" value="Topo_IIA_A_a_sf"/>
</dbReference>
<keyword evidence="10 12" id="KW-0238">DNA-binding</keyword>
<dbReference type="Pfam" id="PF01751">
    <property type="entry name" value="Toprim"/>
    <property type="match status" value="1"/>
</dbReference>
<dbReference type="SMART" id="SM00434">
    <property type="entry name" value="TOP4c"/>
    <property type="match status" value="1"/>
</dbReference>
<dbReference type="Pfam" id="PF16898">
    <property type="entry name" value="TOPRIM_C"/>
    <property type="match status" value="1"/>
</dbReference>
<dbReference type="GO" id="GO:0006265">
    <property type="term" value="P:DNA topological change"/>
    <property type="evidence" value="ECO:0007669"/>
    <property type="project" value="UniProtKB-UniRule"/>
</dbReference>
<feature type="domain" description="Topo IIA-type catalytic" evidence="16">
    <location>
        <begin position="692"/>
        <end position="1202"/>
    </location>
</feature>
<comment type="catalytic activity">
    <reaction evidence="1 12 13">
        <text>ATP-dependent breakage, passage and rejoining of double-stranded DNA.</text>
        <dbReference type="EC" id="5.6.2.2"/>
    </reaction>
</comment>
<dbReference type="GO" id="GO:0000819">
    <property type="term" value="P:sister chromatid segregation"/>
    <property type="evidence" value="ECO:0007669"/>
    <property type="project" value="TreeGrafter"/>
</dbReference>
<dbReference type="GO" id="GO:0003918">
    <property type="term" value="F:DNA topoisomerase type II (double strand cut, ATP-hydrolyzing) activity"/>
    <property type="evidence" value="ECO:0007669"/>
    <property type="project" value="UniProtKB-UniRule"/>
</dbReference>
<dbReference type="Gene3D" id="3.90.199.10">
    <property type="entry name" value="Topoisomerase II, domain 5"/>
    <property type="match status" value="1"/>
</dbReference>
<dbReference type="VEuPathDB" id="TrichDB:TVAGG3_0240260"/>
<reference evidence="17" key="1">
    <citation type="submission" date="2003-12" db="EMBL/GenBank/DDBJ databases">
        <title>Identification of type II topoisomerase gene in the parasitic protozoan Trichomonas vaginalis.</title>
        <authorList>
            <person name="Dong J.H."/>
            <person name="He D."/>
            <person name="Wen J.F."/>
        </authorList>
    </citation>
    <scope>NUCLEOTIDE SEQUENCE</scope>
</reference>
<dbReference type="GO" id="GO:0005524">
    <property type="term" value="F:ATP binding"/>
    <property type="evidence" value="ECO:0007669"/>
    <property type="project" value="UniProtKB-UniRule"/>
</dbReference>
<name>Q6RCM1_TRIVA</name>